<dbReference type="InterPro" id="IPR017907">
    <property type="entry name" value="Znf_RING_CS"/>
</dbReference>
<keyword evidence="4" id="KW-0862">Zinc</keyword>
<evidence type="ECO:0000256" key="1">
    <source>
        <dbReference type="ARBA" id="ARBA00022690"/>
    </source>
</evidence>
<dbReference type="InterPro" id="IPR042178">
    <property type="entry name" value="Serpin_sf_1"/>
</dbReference>
<dbReference type="PANTHER" id="PTHR47111:SF1">
    <property type="entry name" value="SET AND MYND DOMAIN-CONTAINING PROTEIN 4"/>
    <property type="match status" value="1"/>
</dbReference>
<dbReference type="PROSITE" id="PS50865">
    <property type="entry name" value="ZF_MYND_2"/>
    <property type="match status" value="1"/>
</dbReference>
<evidence type="ECO:0000256" key="3">
    <source>
        <dbReference type="ARBA" id="ARBA00022771"/>
    </source>
</evidence>
<dbReference type="Pfam" id="PF00079">
    <property type="entry name" value="Serpin"/>
    <property type="match status" value="1"/>
</dbReference>
<name>A0A8J6LGP4_TENMO</name>
<dbReference type="InterPro" id="IPR002893">
    <property type="entry name" value="Znf_MYND"/>
</dbReference>
<dbReference type="GO" id="GO:0005737">
    <property type="term" value="C:cytoplasm"/>
    <property type="evidence" value="ECO:0007669"/>
    <property type="project" value="UniProtKB-ARBA"/>
</dbReference>
<dbReference type="PROSITE" id="PS50089">
    <property type="entry name" value="ZF_RING_2"/>
    <property type="match status" value="1"/>
</dbReference>
<dbReference type="Gene3D" id="1.25.40.10">
    <property type="entry name" value="Tetratricopeptide repeat domain"/>
    <property type="match status" value="1"/>
</dbReference>
<sequence length="1442" mass="165459">MDRKIKLKSLNPYIICNICKGYLIDATAITECLHTFCKSCLIKHLEANTTCPTCDIVIHHSYPRQYINFDRTMQDIVFKLVPGLQENEIEREQEFYRQRGLPCPKEMLIGEETKEKSPEPDDGEREELITLCLECTMLNPVQLKHIFVRVPTKTTVLYLKKFIARKIFKEAQPLQNIDILCNSDVLDTGDNLKYIYLTKNHSFHFPTYLKKFGALKTHLDRMNFVFTDLKKLDWLFKRDEKTDAAAVEHRKKGNIFYQLDDDYRNALDCYTASIMTAKSVEVLALAYGNRSAALFKLNLYRECLTDIERALQNGYPDHLKPKLIARRRYCEVQQVEPKKYYQPPPKISESERNPLIQSAKNCVKIVKNVKWGRHVVATRDIKVGEVLAVESPYASMIFKDAFVHCQECLDLCYNPIPCDKCTQTLYCNTTCKDKAFSYHQYECPILFSLSSSIVDVVRRVVLKTVRVARNEWNNWNADSDRPNEEYRSDRFKEISNLLTHADSRSQDDLLAGTSVACQFYYLLKNHTSFLKGGINEDRLKEILLIMVLISKTNIVDINKLSPDLKMETIDVKKYPRDFVKFMKDTKNDDVALRHMENAKLKLNCANYWEALESNALCLATAQTDRFLALAYSNRAECFFKLNMPVQCLEAIERSLEHCNVKELEDKHREMGEEAKKTGSSLGNYFEPIPQRHFERNPFIQCANNSIKCEQDESRTLIVATRDIEIGEILAIEKPYTSVLVSDRQNHCHHCLHLCYNPIPCSTCTVALFCNESCRNKAAGYHKYECVVLLSICYRIICEFALDNTILLALKIALLAKDDYSELHAIRRHELNQCYQSDRYKEVHLLTHSEVVSTYELFHQAILTSLVVDLLWQHTSFFSGIFASSDTLDNFKEVMMTQLRNNSIAAVRIYEYTQKVDFCGTTNFGLGAYPFFSLLPHSCCANVMKTYHGNTMVLRALNTIHTGEQCFVNRYGYDVSNKQERVHFWEKNLLPSCTCRACRENWSADLSGSRRICERLDLDAMELGDLVTNVIGVDINKAEEFLPRLIELLKECESSEPMGDALALKNLIAHCYVILGNKNVQFDQSQRDVEIIKKGDKNVLVSPLSAELALALAESGAKDETAEEIRTSLHLPNSDQDTRTVVKDLLEILKGEGELSLHTANKIYVREKFPIKNDYKKIATEVYKAEIENIDFSRNQEAADTINKWVEEQTEHKIKNLVNPSTLSAATPAVIVNALYFKGNWTSNDFHKLPVTKRTFHKTAKDVVEVDTMTNGAGRYKYYEDTQLKAKFLELPFKGEDAQMVVVLPNAIEGLAELETQAEEIFKQHSLQREIVDVRLPLFKVENQIDFKEVLKKLGVRKAFSGEADFSEIAGNKGDLIIEGVMQKTFINVNRDGVEAAAATNIWFYMSAPPRPTKTFHADHPFIFFIKVKDVILFAGKVSDPKY</sequence>
<dbReference type="Pfam" id="PF13923">
    <property type="entry name" value="zf-C3HC4_2"/>
    <property type="match status" value="1"/>
</dbReference>
<dbReference type="InterPro" id="IPR042185">
    <property type="entry name" value="Serpin_sf_2"/>
</dbReference>
<organism evidence="10 11">
    <name type="scientific">Tenebrio molitor</name>
    <name type="common">Yellow mealworm beetle</name>
    <dbReference type="NCBI Taxonomy" id="7067"/>
    <lineage>
        <taxon>Eukaryota</taxon>
        <taxon>Metazoa</taxon>
        <taxon>Ecdysozoa</taxon>
        <taxon>Arthropoda</taxon>
        <taxon>Hexapoda</taxon>
        <taxon>Insecta</taxon>
        <taxon>Pterygota</taxon>
        <taxon>Neoptera</taxon>
        <taxon>Endopterygota</taxon>
        <taxon>Coleoptera</taxon>
        <taxon>Polyphaga</taxon>
        <taxon>Cucujiformia</taxon>
        <taxon>Tenebrionidae</taxon>
        <taxon>Tenebrio</taxon>
    </lineage>
</organism>
<dbReference type="Gene3D" id="1.10.220.160">
    <property type="match status" value="1"/>
</dbReference>
<reference evidence="10" key="2">
    <citation type="submission" date="2021-08" db="EMBL/GenBank/DDBJ databases">
        <authorList>
            <person name="Eriksson T."/>
        </authorList>
    </citation>
    <scope>NUCLEOTIDE SEQUENCE</scope>
    <source>
        <strain evidence="10">Stoneville</strain>
        <tissue evidence="10">Whole head</tissue>
    </source>
</reference>
<dbReference type="GO" id="GO:0008270">
    <property type="term" value="F:zinc ion binding"/>
    <property type="evidence" value="ECO:0007669"/>
    <property type="project" value="UniProtKB-KW"/>
</dbReference>
<keyword evidence="2" id="KW-0479">Metal-binding</keyword>
<dbReference type="SMART" id="SM00184">
    <property type="entry name" value="RING"/>
    <property type="match status" value="1"/>
</dbReference>
<evidence type="ECO:0000259" key="9">
    <source>
        <dbReference type="PROSITE" id="PS50865"/>
    </source>
</evidence>
<dbReference type="CDD" id="cd19955">
    <property type="entry name" value="serpin48-like_insects"/>
    <property type="match status" value="1"/>
</dbReference>
<evidence type="ECO:0000313" key="11">
    <source>
        <dbReference type="Proteomes" id="UP000719412"/>
    </source>
</evidence>
<evidence type="ECO:0000256" key="5">
    <source>
        <dbReference type="ARBA" id="ARBA00022900"/>
    </source>
</evidence>
<dbReference type="InterPro" id="IPR023796">
    <property type="entry name" value="Serpin_dom"/>
</dbReference>
<keyword evidence="1" id="KW-0646">Protease inhibitor</keyword>
<dbReference type="GO" id="GO:0004867">
    <property type="term" value="F:serine-type endopeptidase inhibitor activity"/>
    <property type="evidence" value="ECO:0007669"/>
    <property type="project" value="UniProtKB-KW"/>
</dbReference>
<proteinExistence type="inferred from homology"/>
<dbReference type="PROSITE" id="PS00518">
    <property type="entry name" value="ZF_RING_1"/>
    <property type="match status" value="1"/>
</dbReference>
<dbReference type="Gene3D" id="6.10.140.2220">
    <property type="match status" value="1"/>
</dbReference>
<dbReference type="InterPro" id="IPR013083">
    <property type="entry name" value="Znf_RING/FYVE/PHD"/>
</dbReference>
<comment type="similarity">
    <text evidence="7">Belongs to the serpin family.</text>
</comment>
<dbReference type="Gene3D" id="3.30.497.10">
    <property type="entry name" value="Antithrombin, subunit I, domain 2"/>
    <property type="match status" value="1"/>
</dbReference>
<dbReference type="SMART" id="SM00028">
    <property type="entry name" value="TPR"/>
    <property type="match status" value="3"/>
</dbReference>
<protein>
    <submittedName>
        <fullName evidence="10">Uncharacterized protein</fullName>
    </submittedName>
</protein>
<dbReference type="InterPro" id="IPR019734">
    <property type="entry name" value="TPR_rpt"/>
</dbReference>
<keyword evidence="11" id="KW-1185">Reference proteome</keyword>
<dbReference type="InterPro" id="IPR011990">
    <property type="entry name" value="TPR-like_helical_dom_sf"/>
</dbReference>
<evidence type="ECO:0000313" key="10">
    <source>
        <dbReference type="EMBL" id="KAH0812466.1"/>
    </source>
</evidence>
<dbReference type="PROSITE" id="PS00284">
    <property type="entry name" value="SERPIN"/>
    <property type="match status" value="1"/>
</dbReference>
<feature type="domain" description="RING-type" evidence="8">
    <location>
        <begin position="16"/>
        <end position="55"/>
    </location>
</feature>
<dbReference type="Gene3D" id="3.10.20.90">
    <property type="entry name" value="Phosphatidylinositol 3-kinase Catalytic Subunit, Chain A, domain 1"/>
    <property type="match status" value="1"/>
</dbReference>
<feature type="domain" description="MYND-type" evidence="9">
    <location>
        <begin position="405"/>
        <end position="443"/>
    </location>
</feature>
<dbReference type="GO" id="GO:0031519">
    <property type="term" value="C:PcG protein complex"/>
    <property type="evidence" value="ECO:0007669"/>
    <property type="project" value="UniProtKB-ARBA"/>
</dbReference>
<reference evidence="10" key="1">
    <citation type="journal article" date="2020" name="J Insects Food Feed">
        <title>The yellow mealworm (Tenebrio molitor) genome: a resource for the emerging insects as food and feed industry.</title>
        <authorList>
            <person name="Eriksson T."/>
            <person name="Andere A."/>
            <person name="Kelstrup H."/>
            <person name="Emery V."/>
            <person name="Picard C."/>
        </authorList>
    </citation>
    <scope>NUCLEOTIDE SEQUENCE</scope>
    <source>
        <strain evidence="10">Stoneville</strain>
        <tissue evidence="10">Whole head</tissue>
    </source>
</reference>
<dbReference type="SUPFAM" id="SSF82199">
    <property type="entry name" value="SET domain"/>
    <property type="match status" value="2"/>
</dbReference>
<dbReference type="SUPFAM" id="SSF56574">
    <property type="entry name" value="Serpins"/>
    <property type="match status" value="1"/>
</dbReference>
<accession>A0A8J6LGP4</accession>
<evidence type="ECO:0000259" key="8">
    <source>
        <dbReference type="PROSITE" id="PS50089"/>
    </source>
</evidence>
<evidence type="ECO:0000256" key="4">
    <source>
        <dbReference type="ARBA" id="ARBA00022833"/>
    </source>
</evidence>
<dbReference type="Proteomes" id="UP000719412">
    <property type="component" value="Unassembled WGS sequence"/>
</dbReference>
<evidence type="ECO:0000256" key="7">
    <source>
        <dbReference type="RuleBase" id="RU000411"/>
    </source>
</evidence>
<evidence type="ECO:0000256" key="6">
    <source>
        <dbReference type="PROSITE-ProRule" id="PRU00134"/>
    </source>
</evidence>
<dbReference type="PANTHER" id="PTHR47111">
    <property type="entry name" value="BCDNA.LD29892"/>
    <property type="match status" value="1"/>
</dbReference>
<dbReference type="SUPFAM" id="SSF57850">
    <property type="entry name" value="RING/U-box"/>
    <property type="match status" value="1"/>
</dbReference>
<dbReference type="FunFam" id="3.30.40.10:FF:000033">
    <property type="entry name" value="Polycomb group RING finger protein 3"/>
    <property type="match status" value="1"/>
</dbReference>
<dbReference type="InterPro" id="IPR036186">
    <property type="entry name" value="Serpin_sf"/>
</dbReference>
<dbReference type="Gene3D" id="3.30.40.10">
    <property type="entry name" value="Zinc/RING finger domain, C3HC4 (zinc finger)"/>
    <property type="match status" value="1"/>
</dbReference>
<dbReference type="InterPro" id="IPR046341">
    <property type="entry name" value="SET_dom_sf"/>
</dbReference>
<dbReference type="InterPro" id="IPR001841">
    <property type="entry name" value="Znf_RING"/>
</dbReference>
<dbReference type="InterPro" id="IPR023795">
    <property type="entry name" value="Serpin_CS"/>
</dbReference>
<dbReference type="Gene3D" id="2.30.39.10">
    <property type="entry name" value="Alpha-1-antitrypsin, domain 1"/>
    <property type="match status" value="2"/>
</dbReference>
<keyword evidence="3 6" id="KW-0863">Zinc-finger</keyword>
<comment type="caution">
    <text evidence="10">The sequence shown here is derived from an EMBL/GenBank/DDBJ whole genome shotgun (WGS) entry which is preliminary data.</text>
</comment>
<dbReference type="SMART" id="SM00093">
    <property type="entry name" value="SERPIN"/>
    <property type="match status" value="1"/>
</dbReference>
<dbReference type="EMBL" id="JABDTM020026030">
    <property type="protein sequence ID" value="KAH0812466.1"/>
    <property type="molecule type" value="Genomic_DNA"/>
</dbReference>
<keyword evidence="5" id="KW-0722">Serine protease inhibitor</keyword>
<gene>
    <name evidence="10" type="ORF">GEV33_010326</name>
</gene>
<dbReference type="SUPFAM" id="SSF48452">
    <property type="entry name" value="TPR-like"/>
    <property type="match status" value="1"/>
</dbReference>
<dbReference type="Gene3D" id="2.170.270.10">
    <property type="entry name" value="SET domain"/>
    <property type="match status" value="1"/>
</dbReference>
<evidence type="ECO:0000256" key="2">
    <source>
        <dbReference type="ARBA" id="ARBA00022723"/>
    </source>
</evidence>